<keyword evidence="3" id="KW-1185">Reference proteome</keyword>
<evidence type="ECO:0000313" key="3">
    <source>
        <dbReference type="Proteomes" id="UP000326759"/>
    </source>
</evidence>
<dbReference type="EMBL" id="SEYY01014734">
    <property type="protein sequence ID" value="KAB7500213.1"/>
    <property type="molecule type" value="Genomic_DNA"/>
</dbReference>
<proteinExistence type="predicted"/>
<gene>
    <name evidence="2" type="ORF">Anas_05363</name>
</gene>
<feature type="compositionally biased region" description="Polar residues" evidence="1">
    <location>
        <begin position="76"/>
        <end position="86"/>
    </location>
</feature>
<comment type="caution">
    <text evidence="2">The sequence shown here is derived from an EMBL/GenBank/DDBJ whole genome shotgun (WGS) entry which is preliminary data.</text>
</comment>
<sequence>MIKDLKNKKIILERRLLEETEFKEKLEAQIEELKSKLKDKEDEVISLYEKEKLQKENIQEMIKRLTSAPLKESSDSDTQPDGTFTASDEAREKAIQEAIESCKSEIYAEMIYESFLSSLKCQYNLRQNGFACMGVSFCQKACMM</sequence>
<feature type="region of interest" description="Disordered" evidence="1">
    <location>
        <begin position="66"/>
        <end position="90"/>
    </location>
</feature>
<organism evidence="2 3">
    <name type="scientific">Armadillidium nasatum</name>
    <dbReference type="NCBI Taxonomy" id="96803"/>
    <lineage>
        <taxon>Eukaryota</taxon>
        <taxon>Metazoa</taxon>
        <taxon>Ecdysozoa</taxon>
        <taxon>Arthropoda</taxon>
        <taxon>Crustacea</taxon>
        <taxon>Multicrustacea</taxon>
        <taxon>Malacostraca</taxon>
        <taxon>Eumalacostraca</taxon>
        <taxon>Peracarida</taxon>
        <taxon>Isopoda</taxon>
        <taxon>Oniscidea</taxon>
        <taxon>Crinocheta</taxon>
        <taxon>Armadillidiidae</taxon>
        <taxon>Armadillidium</taxon>
    </lineage>
</organism>
<evidence type="ECO:0000256" key="1">
    <source>
        <dbReference type="SAM" id="MobiDB-lite"/>
    </source>
</evidence>
<protein>
    <submittedName>
        <fullName evidence="2">Uncharacterized protein</fullName>
    </submittedName>
</protein>
<dbReference type="Proteomes" id="UP000326759">
    <property type="component" value="Unassembled WGS sequence"/>
</dbReference>
<dbReference type="AlphaFoldDB" id="A0A5N5T173"/>
<name>A0A5N5T173_9CRUS</name>
<evidence type="ECO:0000313" key="2">
    <source>
        <dbReference type="EMBL" id="KAB7500213.1"/>
    </source>
</evidence>
<accession>A0A5N5T173</accession>
<reference evidence="2 3" key="1">
    <citation type="journal article" date="2019" name="PLoS Biol.">
        <title>Sex chromosomes control vertical transmission of feminizing Wolbachia symbionts in an isopod.</title>
        <authorList>
            <person name="Becking T."/>
            <person name="Chebbi M.A."/>
            <person name="Giraud I."/>
            <person name="Moumen B."/>
            <person name="Laverre T."/>
            <person name="Caubet Y."/>
            <person name="Peccoud J."/>
            <person name="Gilbert C."/>
            <person name="Cordaux R."/>
        </authorList>
    </citation>
    <scope>NUCLEOTIDE SEQUENCE [LARGE SCALE GENOMIC DNA]</scope>
    <source>
        <strain evidence="2">ANa2</strain>
        <tissue evidence="2">Whole body excluding digestive tract and cuticle</tissue>
    </source>
</reference>